<name>A0ACC3D1F9_9PEZI</name>
<evidence type="ECO:0000313" key="1">
    <source>
        <dbReference type="EMBL" id="KAK3060404.1"/>
    </source>
</evidence>
<sequence>MQQQNLIAGSRMPSNSPGEAWLDSHSQSSRSDNGWMMVESNLHGSFDAYDCSNNNVVVSPQALHIRTESSSSHHSEAPLSAHSSFGSYEEVALFPMTSPEPDTDNDSKHSHAMTHSHSHGAPHSQMTHGLLYAQHQHQNHHHHDQQMPPPINTNAFNHQVQIQPANSSASTSPASSGIGSPTRRRKSPIGITAKAITKKTTPTGKKESTSPTSEKRIGRRRGPLRPEQRQQAHEIRKLRACLRCKFLKKVCDKGDPCGGCKPSHARLWQVPCTRIDIKDIGYFLKDWSADYERHVSLGFSVANIKGFSTQERPLFITHGYGFYLPINAREVYVRDDKCFGVDWVESLHEKPRAFEVSTAKLSAGMEGISHAVLSEYLDNHLDHGFEKWIDEYFEGTFFLTEILKTAHRYYLKSQLPVLRKALKLVLAYNLTMHVTMVTGLPEEDQELGKIQDPGSRWYGNTCAPVMINFQVKKALADMWRELMKDILEELSSLYSSVYSGDKLKNWPTIFFLAAILLAVWELMQFDCHYRVPNEEAVNKFCNEMESTPVGVIVGLFSAISTKLPSFTEWDSRKHHQLLNSNPAVCDALTEVKGHVTKYEPYLKTRNEAKFDRQDFDCLSNKFLSKLVIRAN</sequence>
<reference evidence="1" key="1">
    <citation type="submission" date="2024-09" db="EMBL/GenBank/DDBJ databases">
        <title>Black Yeasts Isolated from many extreme environments.</title>
        <authorList>
            <person name="Coleine C."/>
            <person name="Stajich J.E."/>
            <person name="Selbmann L."/>
        </authorList>
    </citation>
    <scope>NUCLEOTIDE SEQUENCE</scope>
    <source>
        <strain evidence="1">CCFEE 5737</strain>
    </source>
</reference>
<dbReference type="EMBL" id="JAWDJW010008595">
    <property type="protein sequence ID" value="KAK3060404.1"/>
    <property type="molecule type" value="Genomic_DNA"/>
</dbReference>
<evidence type="ECO:0000313" key="2">
    <source>
        <dbReference type="Proteomes" id="UP001186974"/>
    </source>
</evidence>
<gene>
    <name evidence="1" type="ORF">LTS18_008608</name>
</gene>
<keyword evidence="2" id="KW-1185">Reference proteome</keyword>
<organism evidence="1 2">
    <name type="scientific">Coniosporium uncinatum</name>
    <dbReference type="NCBI Taxonomy" id="93489"/>
    <lineage>
        <taxon>Eukaryota</taxon>
        <taxon>Fungi</taxon>
        <taxon>Dikarya</taxon>
        <taxon>Ascomycota</taxon>
        <taxon>Pezizomycotina</taxon>
        <taxon>Dothideomycetes</taxon>
        <taxon>Dothideomycetes incertae sedis</taxon>
        <taxon>Coniosporium</taxon>
    </lineage>
</organism>
<proteinExistence type="predicted"/>
<accession>A0ACC3D1F9</accession>
<comment type="caution">
    <text evidence="1">The sequence shown here is derived from an EMBL/GenBank/DDBJ whole genome shotgun (WGS) entry which is preliminary data.</text>
</comment>
<protein>
    <submittedName>
        <fullName evidence="1">Uncharacterized protein</fullName>
    </submittedName>
</protein>
<dbReference type="Proteomes" id="UP001186974">
    <property type="component" value="Unassembled WGS sequence"/>
</dbReference>